<gene>
    <name evidence="1" type="ORF">CRENBAI_002442</name>
</gene>
<dbReference type="EMBL" id="JAHHUM010002702">
    <property type="protein sequence ID" value="KAK5601234.1"/>
    <property type="molecule type" value="Genomic_DNA"/>
</dbReference>
<reference evidence="1 2" key="1">
    <citation type="submission" date="2021-06" db="EMBL/GenBank/DDBJ databases">
        <authorList>
            <person name="Palmer J.M."/>
        </authorList>
    </citation>
    <scope>NUCLEOTIDE SEQUENCE [LARGE SCALE GENOMIC DNA]</scope>
    <source>
        <strain evidence="1 2">MEX-2019</strain>
        <tissue evidence="1">Muscle</tissue>
    </source>
</reference>
<evidence type="ECO:0000313" key="2">
    <source>
        <dbReference type="Proteomes" id="UP001311232"/>
    </source>
</evidence>
<proteinExistence type="predicted"/>
<organism evidence="1 2">
    <name type="scientific">Crenichthys baileyi</name>
    <name type="common">White River springfish</name>
    <dbReference type="NCBI Taxonomy" id="28760"/>
    <lineage>
        <taxon>Eukaryota</taxon>
        <taxon>Metazoa</taxon>
        <taxon>Chordata</taxon>
        <taxon>Craniata</taxon>
        <taxon>Vertebrata</taxon>
        <taxon>Euteleostomi</taxon>
        <taxon>Actinopterygii</taxon>
        <taxon>Neopterygii</taxon>
        <taxon>Teleostei</taxon>
        <taxon>Neoteleostei</taxon>
        <taxon>Acanthomorphata</taxon>
        <taxon>Ovalentaria</taxon>
        <taxon>Atherinomorphae</taxon>
        <taxon>Cyprinodontiformes</taxon>
        <taxon>Goodeidae</taxon>
        <taxon>Crenichthys</taxon>
    </lineage>
</organism>
<name>A0AAV9QXK5_9TELE</name>
<evidence type="ECO:0000313" key="1">
    <source>
        <dbReference type="EMBL" id="KAK5601234.1"/>
    </source>
</evidence>
<sequence>MDRISMHSCEEEKCALLTPGQRSVSSVKEQISLCILFMIEKNRQIRVLSAVMWVFHQSPAEEKELDHLRFNPPLSSQDVLKIMRSQIQPAEISLLDTATRLSLSDGVRNSIYWGAQRRTAAPLHWSDIVVRASVQVSSWLSSFGGFMGRSHWKKIVPVGLDLPTWALKGRPRTLWKGYKALLAWGNLVFPQNDLRTCQWRDGCLGFPAISGRQMTDQWLDILGWA</sequence>
<comment type="caution">
    <text evidence="1">The sequence shown here is derived from an EMBL/GenBank/DDBJ whole genome shotgun (WGS) entry which is preliminary data.</text>
</comment>
<accession>A0AAV9QXK5</accession>
<dbReference type="Proteomes" id="UP001311232">
    <property type="component" value="Unassembled WGS sequence"/>
</dbReference>
<protein>
    <submittedName>
        <fullName evidence="1">Uncharacterized protein</fullName>
    </submittedName>
</protein>
<dbReference type="AlphaFoldDB" id="A0AAV9QXK5"/>
<keyword evidence="2" id="KW-1185">Reference proteome</keyword>